<accession>A0A0F3GP99</accession>
<keyword evidence="2" id="KW-1185">Reference proteome</keyword>
<evidence type="ECO:0000313" key="1">
    <source>
        <dbReference type="EMBL" id="KJU83652.1"/>
    </source>
</evidence>
<reference evidence="1 2" key="1">
    <citation type="submission" date="2015-02" db="EMBL/GenBank/DDBJ databases">
        <title>Single-cell genomics of uncultivated deep-branching MTB reveals a conserved set of magnetosome genes.</title>
        <authorList>
            <person name="Kolinko S."/>
            <person name="Richter M."/>
            <person name="Glockner F.O."/>
            <person name="Brachmann A."/>
            <person name="Schuler D."/>
        </authorList>
    </citation>
    <scope>NUCLEOTIDE SEQUENCE [LARGE SCALE GENOMIC DNA]</scope>
    <source>
        <strain evidence="1">TM-1</strain>
    </source>
</reference>
<proteinExistence type="predicted"/>
<name>A0A0F3GP99_9BACT</name>
<organism evidence="1 2">
    <name type="scientific">Candidatus Magnetobacterium bavaricum</name>
    <dbReference type="NCBI Taxonomy" id="29290"/>
    <lineage>
        <taxon>Bacteria</taxon>
        <taxon>Pseudomonadati</taxon>
        <taxon>Nitrospirota</taxon>
        <taxon>Thermodesulfovibrionia</taxon>
        <taxon>Thermodesulfovibrionales</taxon>
        <taxon>Candidatus Magnetobacteriaceae</taxon>
        <taxon>Candidatus Magnetobacterium</taxon>
    </lineage>
</organism>
<protein>
    <submittedName>
        <fullName evidence="1">Uncharacterized protein</fullName>
    </submittedName>
</protein>
<comment type="caution">
    <text evidence="1">The sequence shown here is derived from an EMBL/GenBank/DDBJ whole genome shotgun (WGS) entry which is preliminary data.</text>
</comment>
<evidence type="ECO:0000313" key="2">
    <source>
        <dbReference type="Proteomes" id="UP000033423"/>
    </source>
</evidence>
<dbReference type="EMBL" id="LACI01001798">
    <property type="protein sequence ID" value="KJU83652.1"/>
    <property type="molecule type" value="Genomic_DNA"/>
</dbReference>
<sequence>MPKTKVKKKDSVIRIERIKKYLEGDVDKKIEEVILAYIKDIEKAIDGSTPPIPEKIEDRKKMLEHIDSESKLCEWLDKQFKTAEKVQAFLTGIIKPKLIKYKQIKTIAKHAWPDIKIEIAKPFPEGDY</sequence>
<gene>
    <name evidence="1" type="ORF">MBAV_004152</name>
</gene>
<dbReference type="AlphaFoldDB" id="A0A0F3GP99"/>
<dbReference type="Proteomes" id="UP000033423">
    <property type="component" value="Unassembled WGS sequence"/>
</dbReference>